<evidence type="ECO:0000256" key="2">
    <source>
        <dbReference type="ARBA" id="ARBA00010752"/>
    </source>
</evidence>
<dbReference type="PANTHER" id="PTHR30478">
    <property type="entry name" value="DNA POLYMERASE III SUBUNIT BETA"/>
    <property type="match status" value="1"/>
</dbReference>
<dbReference type="Gene3D" id="3.10.150.10">
    <property type="entry name" value="DNA Polymerase III, subunit A, domain 2"/>
    <property type="match status" value="1"/>
</dbReference>
<dbReference type="SUPFAM" id="SSF55979">
    <property type="entry name" value="DNA clamp"/>
    <property type="match status" value="3"/>
</dbReference>
<dbReference type="GO" id="GO:0006271">
    <property type="term" value="P:DNA strand elongation involved in DNA replication"/>
    <property type="evidence" value="ECO:0007669"/>
    <property type="project" value="TreeGrafter"/>
</dbReference>
<evidence type="ECO:0000256" key="8">
    <source>
        <dbReference type="ARBA" id="ARBA00022932"/>
    </source>
</evidence>
<keyword evidence="4 10" id="KW-0963">Cytoplasm</keyword>
<evidence type="ECO:0000259" key="11">
    <source>
        <dbReference type="Pfam" id="PF00712"/>
    </source>
</evidence>
<dbReference type="InterPro" id="IPR022637">
    <property type="entry name" value="DNA_polIII_beta_cen"/>
</dbReference>
<reference evidence="14" key="2">
    <citation type="submission" date="2021-04" db="EMBL/GenBank/DDBJ databases">
        <authorList>
            <person name="Gilroy R."/>
        </authorList>
    </citation>
    <scope>NUCLEOTIDE SEQUENCE</scope>
    <source>
        <strain evidence="14">CHK156-179</strain>
    </source>
</reference>
<dbReference type="Pfam" id="PF02767">
    <property type="entry name" value="DNA_pol3_beta_2"/>
    <property type="match status" value="1"/>
</dbReference>
<evidence type="ECO:0000256" key="1">
    <source>
        <dbReference type="ARBA" id="ARBA00004496"/>
    </source>
</evidence>
<evidence type="ECO:0000256" key="10">
    <source>
        <dbReference type="PIRNR" id="PIRNR000804"/>
    </source>
</evidence>
<keyword evidence="9" id="KW-0238">DNA-binding</keyword>
<evidence type="ECO:0000256" key="5">
    <source>
        <dbReference type="ARBA" id="ARBA00022679"/>
    </source>
</evidence>
<dbReference type="PANTHER" id="PTHR30478:SF0">
    <property type="entry name" value="BETA SLIDING CLAMP"/>
    <property type="match status" value="1"/>
</dbReference>
<comment type="caution">
    <text evidence="14">The sequence shown here is derived from an EMBL/GenBank/DDBJ whole genome shotgun (WGS) entry which is preliminary data.</text>
</comment>
<keyword evidence="7 10" id="KW-0235">DNA replication</keyword>
<reference evidence="14" key="1">
    <citation type="journal article" date="2021" name="PeerJ">
        <title>Extensive microbial diversity within the chicken gut microbiome revealed by metagenomics and culture.</title>
        <authorList>
            <person name="Gilroy R."/>
            <person name="Ravi A."/>
            <person name="Getino M."/>
            <person name="Pursley I."/>
            <person name="Horton D.L."/>
            <person name="Alikhan N.F."/>
            <person name="Baker D."/>
            <person name="Gharbi K."/>
            <person name="Hall N."/>
            <person name="Watson M."/>
            <person name="Adriaenssens E.M."/>
            <person name="Foster-Nyarko E."/>
            <person name="Jarju S."/>
            <person name="Secka A."/>
            <person name="Antonio M."/>
            <person name="Oren A."/>
            <person name="Chaudhuri R.R."/>
            <person name="La Ragione R."/>
            <person name="Hildebrand F."/>
            <person name="Pallen M.J."/>
        </authorList>
    </citation>
    <scope>NUCLEOTIDE SEQUENCE</scope>
    <source>
        <strain evidence="14">CHK156-179</strain>
    </source>
</reference>
<feature type="domain" description="DNA polymerase III beta sliding clamp N-terminal" evidence="11">
    <location>
        <begin position="1"/>
        <end position="118"/>
    </location>
</feature>
<keyword evidence="8 10" id="KW-0239">DNA-directed DNA polymerase</keyword>
<gene>
    <name evidence="14" type="primary">dnaN</name>
    <name evidence="14" type="ORF">H9797_06825</name>
</gene>
<comment type="function">
    <text evidence="10">Confers DNA tethering and processivity to DNA polymerases and other proteins. Acts as a clamp, forming a ring around DNA (a reaction catalyzed by the clamp-loading complex) which diffuses in an ATP-independent manner freely and bidirectionally along dsDNA. Initially characterized for its ability to contact the catalytic subunit of DNA polymerase III (Pol III), a complex, multichain enzyme responsible for most of the replicative synthesis in bacteria; Pol III exhibits 3'-5' exonuclease proofreading activity. The beta chain is required for initiation of replication as well as for processivity of DNA replication.</text>
</comment>
<evidence type="ECO:0000259" key="13">
    <source>
        <dbReference type="Pfam" id="PF02768"/>
    </source>
</evidence>
<comment type="subcellular location">
    <subcellularLocation>
        <location evidence="1 10">Cytoplasm</location>
    </subcellularLocation>
</comment>
<evidence type="ECO:0000313" key="14">
    <source>
        <dbReference type="EMBL" id="HJA03067.1"/>
    </source>
</evidence>
<feature type="domain" description="DNA polymerase III beta sliding clamp central" evidence="12">
    <location>
        <begin position="128"/>
        <end position="238"/>
    </location>
</feature>
<dbReference type="InterPro" id="IPR046938">
    <property type="entry name" value="DNA_clamp_sf"/>
</dbReference>
<evidence type="ECO:0000256" key="7">
    <source>
        <dbReference type="ARBA" id="ARBA00022705"/>
    </source>
</evidence>
<dbReference type="GO" id="GO:0009360">
    <property type="term" value="C:DNA polymerase III complex"/>
    <property type="evidence" value="ECO:0007669"/>
    <property type="project" value="InterPro"/>
</dbReference>
<dbReference type="NCBIfam" id="TIGR00663">
    <property type="entry name" value="dnan"/>
    <property type="match status" value="1"/>
</dbReference>
<dbReference type="InterPro" id="IPR001001">
    <property type="entry name" value="DNA_polIII_beta"/>
</dbReference>
<sequence length="365" mass="39755">MKFVCSGLTLSEAVNKASKACAVRTTTPIYECIKIEAKSEEVTLLATDGELSIRKSFKAEVFEEGAVCVPGKLFSDFIGKLTDLDLTLKTSEKGLEICYLDSGSAIQTLPAEEFPEIDLEIGENSFVLKSASLKKLISKTTFCCAQDDSRPILKGCLFDFKEKVEVTALDGYRLALAEGEIVSKTGEKQLICPARTLLEIARMIEDDESEVTLYSQGGMMMVSSGDMTVVSRLYQGDFIKKESVIPASFTTTLTVDKASLLASVERAAILIRGDKNNLVTLEMGGGTLRIYSHSENGNVDETLLAETEGKDLTVSMNAKFLSDALRALEEERVTASFNGPVSPFIVQNAVKKDSLYLILPVRNAQ</sequence>
<keyword evidence="5 10" id="KW-0808">Transferase</keyword>
<dbReference type="PIRSF" id="PIRSF000804">
    <property type="entry name" value="DNA_pol_III_b"/>
    <property type="match status" value="1"/>
</dbReference>
<dbReference type="GO" id="GO:0003677">
    <property type="term" value="F:DNA binding"/>
    <property type="evidence" value="ECO:0007669"/>
    <property type="project" value="UniProtKB-UniRule"/>
</dbReference>
<feature type="domain" description="DNA polymerase III beta sliding clamp C-terminal" evidence="13">
    <location>
        <begin position="243"/>
        <end position="362"/>
    </location>
</feature>
<evidence type="ECO:0000313" key="15">
    <source>
        <dbReference type="Proteomes" id="UP000824221"/>
    </source>
</evidence>
<protein>
    <recommendedName>
        <fullName evidence="3 10">Beta sliding clamp</fullName>
    </recommendedName>
</protein>
<dbReference type="EMBL" id="DXAJ01000102">
    <property type="protein sequence ID" value="HJA03067.1"/>
    <property type="molecule type" value="Genomic_DNA"/>
</dbReference>
<dbReference type="Pfam" id="PF02768">
    <property type="entry name" value="DNA_pol3_beta_3"/>
    <property type="match status" value="1"/>
</dbReference>
<accession>A0A9D2H1U2</accession>
<dbReference type="CDD" id="cd00140">
    <property type="entry name" value="beta_clamp"/>
    <property type="match status" value="1"/>
</dbReference>
<evidence type="ECO:0000256" key="3">
    <source>
        <dbReference type="ARBA" id="ARBA00021035"/>
    </source>
</evidence>
<dbReference type="GO" id="GO:0008408">
    <property type="term" value="F:3'-5' exonuclease activity"/>
    <property type="evidence" value="ECO:0007669"/>
    <property type="project" value="InterPro"/>
</dbReference>
<comment type="subunit">
    <text evidence="10">Forms a ring-shaped head-to-tail homodimer around DNA.</text>
</comment>
<dbReference type="InterPro" id="IPR022635">
    <property type="entry name" value="DNA_polIII_beta_C"/>
</dbReference>
<name>A0A9D2H1U2_9FIRM</name>
<evidence type="ECO:0000256" key="6">
    <source>
        <dbReference type="ARBA" id="ARBA00022695"/>
    </source>
</evidence>
<dbReference type="Pfam" id="PF00712">
    <property type="entry name" value="DNA_pol3_beta"/>
    <property type="match status" value="1"/>
</dbReference>
<keyword evidence="6 10" id="KW-0548">Nucleotidyltransferase</keyword>
<comment type="similarity">
    <text evidence="2 10">Belongs to the beta sliding clamp family.</text>
</comment>
<evidence type="ECO:0000259" key="12">
    <source>
        <dbReference type="Pfam" id="PF02767"/>
    </source>
</evidence>
<dbReference type="GO" id="GO:0005737">
    <property type="term" value="C:cytoplasm"/>
    <property type="evidence" value="ECO:0007669"/>
    <property type="project" value="UniProtKB-SubCell"/>
</dbReference>
<dbReference type="AlphaFoldDB" id="A0A9D2H1U2"/>
<dbReference type="InterPro" id="IPR022634">
    <property type="entry name" value="DNA_polIII_beta_N"/>
</dbReference>
<evidence type="ECO:0000256" key="4">
    <source>
        <dbReference type="ARBA" id="ARBA00022490"/>
    </source>
</evidence>
<evidence type="ECO:0000256" key="9">
    <source>
        <dbReference type="ARBA" id="ARBA00023125"/>
    </source>
</evidence>
<dbReference type="Proteomes" id="UP000824221">
    <property type="component" value="Unassembled WGS sequence"/>
</dbReference>
<dbReference type="SMART" id="SM00480">
    <property type="entry name" value="POL3Bc"/>
    <property type="match status" value="1"/>
</dbReference>
<organism evidence="14 15">
    <name type="scientific">Candidatus Gallimonas gallistercoris</name>
    <dbReference type="NCBI Taxonomy" id="2838602"/>
    <lineage>
        <taxon>Bacteria</taxon>
        <taxon>Bacillati</taxon>
        <taxon>Bacillota</taxon>
        <taxon>Clostridia</taxon>
        <taxon>Candidatus Gallimonas</taxon>
    </lineage>
</organism>
<dbReference type="Gene3D" id="3.70.10.10">
    <property type="match status" value="1"/>
</dbReference>
<dbReference type="GO" id="GO:0003887">
    <property type="term" value="F:DNA-directed DNA polymerase activity"/>
    <property type="evidence" value="ECO:0007669"/>
    <property type="project" value="UniProtKB-UniRule"/>
</dbReference>
<proteinExistence type="inferred from homology"/>